<keyword evidence="5 6" id="KW-0949">S-adenosyl-L-methionine</keyword>
<dbReference type="InterPro" id="IPR029063">
    <property type="entry name" value="SAM-dependent_MTases_sf"/>
</dbReference>
<feature type="binding site" evidence="7">
    <location>
        <position position="55"/>
    </location>
    <ligand>
        <name>S-adenosyl-L-methionine</name>
        <dbReference type="ChEBI" id="CHEBI:59789"/>
    </ligand>
</feature>
<feature type="binding site" evidence="7">
    <location>
        <position position="218"/>
    </location>
    <ligand>
        <name>S-adenosyl-L-methionine</name>
        <dbReference type="ChEBI" id="CHEBI:59789"/>
    </ligand>
</feature>
<evidence type="ECO:0000256" key="4">
    <source>
        <dbReference type="ARBA" id="ARBA00022679"/>
    </source>
</evidence>
<dbReference type="EMBL" id="JAPDFW010000059">
    <property type="protein sequence ID" value="KAJ5076919.1"/>
    <property type="molecule type" value="Genomic_DNA"/>
</dbReference>
<dbReference type="PANTHER" id="PTHR13600">
    <property type="entry name" value="LEUCINE CARBOXYL METHYLTRANSFERASE"/>
    <property type="match status" value="1"/>
</dbReference>
<evidence type="ECO:0000313" key="8">
    <source>
        <dbReference type="EMBL" id="KAJ5076919.1"/>
    </source>
</evidence>
<dbReference type="SUPFAM" id="SSF53335">
    <property type="entry name" value="S-adenosyl-L-methionine-dependent methyltransferases"/>
    <property type="match status" value="1"/>
</dbReference>
<dbReference type="PIRSF" id="PIRSF016305">
    <property type="entry name" value="LCM_mtfrase"/>
    <property type="match status" value="1"/>
</dbReference>
<feature type="binding site" evidence="7">
    <location>
        <position position="97"/>
    </location>
    <ligand>
        <name>S-adenosyl-L-methionine</name>
        <dbReference type="ChEBI" id="CHEBI:59789"/>
    </ligand>
</feature>
<sequence length="363" mass="42428">MKNIKFKSVAVTGQDAIRTKYSAVQLGYYNDPFVQFFVQNPRKSQPIMNRGYFARVYSIEKLILQFLNVSKKIKEKNKEEKKDENFQNVVPQIVSLGSGLDTTFWRISQDEKFSSFQFRYFEVDLDQVNAKKIDVILKHKELSSIIGCEEKNNQKKEEQIEEILHGSKSGFFLDRKNAEIISSKYSLISGDLCALDSIIERMKIHKINFEAPTIFFSECSLVYLDPKYSDAIIGWIAKDFHVVFFANYEHINPNDPFGKRMLLNFEKRNAPLLGIHQYPSLSSQIQRLKDAGFVFAGADDMLSIYNRFSTSDEVDRLVIQKIQKLEFFDELEEWNLIMRHYMISWGVKIESEFIDLVSEFFHL</sequence>
<evidence type="ECO:0000256" key="7">
    <source>
        <dbReference type="PIRSR" id="PIRSR016305-1"/>
    </source>
</evidence>
<accession>A0A9Q0RFN5</accession>
<protein>
    <recommendedName>
        <fullName evidence="6">Leucine carboxyl methyltransferase 1</fullName>
        <ecNumber evidence="6">2.1.1.233</ecNumber>
    </recommendedName>
</protein>
<dbReference type="Gene3D" id="3.40.50.150">
    <property type="entry name" value="Vaccinia Virus protein VP39"/>
    <property type="match status" value="1"/>
</dbReference>
<comment type="function">
    <text evidence="6">Methylates the carboxyl group of the C-terminal leucine residue of protein phosphatase 2A catalytic subunits to form alpha-leucine ester residues.</text>
</comment>
<dbReference type="AlphaFoldDB" id="A0A9Q0RFN5"/>
<keyword evidence="3 6" id="KW-0489">Methyltransferase</keyword>
<dbReference type="GO" id="GO:0032259">
    <property type="term" value="P:methylation"/>
    <property type="evidence" value="ECO:0007669"/>
    <property type="project" value="UniProtKB-KW"/>
</dbReference>
<dbReference type="OMA" id="IIYEPIR"/>
<evidence type="ECO:0000256" key="1">
    <source>
        <dbReference type="ARBA" id="ARBA00000724"/>
    </source>
</evidence>
<dbReference type="Proteomes" id="UP001149090">
    <property type="component" value="Unassembled WGS sequence"/>
</dbReference>
<dbReference type="InterPro" id="IPR007213">
    <property type="entry name" value="Ppm1/Ppm2/Tcmp"/>
</dbReference>
<comment type="similarity">
    <text evidence="2 6">Belongs to the methyltransferase superfamily. LCMT family.</text>
</comment>
<dbReference type="Pfam" id="PF04072">
    <property type="entry name" value="LCM"/>
    <property type="match status" value="1"/>
</dbReference>
<dbReference type="InterPro" id="IPR016651">
    <property type="entry name" value="LCMT1"/>
</dbReference>
<proteinExistence type="inferred from homology"/>
<gene>
    <name evidence="8" type="ORF">M0811_00239</name>
</gene>
<dbReference type="GO" id="GO:0018423">
    <property type="term" value="F:protein C-terminal leucine carboxyl O-methyltransferase activity"/>
    <property type="evidence" value="ECO:0007669"/>
    <property type="project" value="UniProtKB-EC"/>
</dbReference>
<reference evidence="8" key="1">
    <citation type="submission" date="2022-10" db="EMBL/GenBank/DDBJ databases">
        <title>Novel sulphate-reducing endosymbionts in the free-living metamonad Anaeramoeba.</title>
        <authorList>
            <person name="Jerlstrom-Hultqvist J."/>
            <person name="Cepicka I."/>
            <person name="Gallot-Lavallee L."/>
            <person name="Salas-Leiva D."/>
            <person name="Curtis B.A."/>
            <person name="Zahonova K."/>
            <person name="Pipaliya S."/>
            <person name="Dacks J."/>
            <person name="Roger A.J."/>
        </authorList>
    </citation>
    <scope>NUCLEOTIDE SEQUENCE</scope>
    <source>
        <strain evidence="8">BMAN</strain>
    </source>
</reference>
<evidence type="ECO:0000256" key="3">
    <source>
        <dbReference type="ARBA" id="ARBA00022603"/>
    </source>
</evidence>
<evidence type="ECO:0000313" key="9">
    <source>
        <dbReference type="Proteomes" id="UP001149090"/>
    </source>
</evidence>
<dbReference type="EC" id="2.1.1.233" evidence="6"/>
<keyword evidence="9" id="KW-1185">Reference proteome</keyword>
<feature type="binding site" evidence="7">
    <location>
        <begin position="191"/>
        <end position="192"/>
    </location>
    <ligand>
        <name>S-adenosyl-L-methionine</name>
        <dbReference type="ChEBI" id="CHEBI:59789"/>
    </ligand>
</feature>
<comment type="caution">
    <text evidence="8">The sequence shown here is derived from an EMBL/GenBank/DDBJ whole genome shotgun (WGS) entry which is preliminary data.</text>
</comment>
<comment type="catalytic activity">
    <reaction evidence="1 6">
        <text>[phosphatase 2A protein]-C-terminal L-leucine + S-adenosyl-L-methionine = [phosphatase 2A protein]-C-terminal L-leucine methyl ester + S-adenosyl-L-homocysteine</text>
        <dbReference type="Rhea" id="RHEA:48544"/>
        <dbReference type="Rhea" id="RHEA-COMP:12134"/>
        <dbReference type="Rhea" id="RHEA-COMP:12135"/>
        <dbReference type="ChEBI" id="CHEBI:57856"/>
        <dbReference type="ChEBI" id="CHEBI:59789"/>
        <dbReference type="ChEBI" id="CHEBI:90516"/>
        <dbReference type="ChEBI" id="CHEBI:90517"/>
        <dbReference type="EC" id="2.1.1.233"/>
    </reaction>
</comment>
<organism evidence="8 9">
    <name type="scientific">Anaeramoeba ignava</name>
    <name type="common">Anaerobic marine amoeba</name>
    <dbReference type="NCBI Taxonomy" id="1746090"/>
    <lineage>
        <taxon>Eukaryota</taxon>
        <taxon>Metamonada</taxon>
        <taxon>Anaeramoebidae</taxon>
        <taxon>Anaeramoeba</taxon>
    </lineage>
</organism>
<name>A0A9Q0RFN5_ANAIG</name>
<dbReference type="PANTHER" id="PTHR13600:SF21">
    <property type="entry name" value="LEUCINE CARBOXYL METHYLTRANSFERASE 1"/>
    <property type="match status" value="1"/>
</dbReference>
<dbReference type="OrthoDB" id="203237at2759"/>
<evidence type="ECO:0000256" key="6">
    <source>
        <dbReference type="PIRNR" id="PIRNR016305"/>
    </source>
</evidence>
<evidence type="ECO:0000256" key="5">
    <source>
        <dbReference type="ARBA" id="ARBA00022691"/>
    </source>
</evidence>
<evidence type="ECO:0000256" key="2">
    <source>
        <dbReference type="ARBA" id="ARBA00010703"/>
    </source>
</evidence>
<keyword evidence="4 6" id="KW-0808">Transferase</keyword>